<evidence type="ECO:0000256" key="1">
    <source>
        <dbReference type="SAM" id="Phobius"/>
    </source>
</evidence>
<evidence type="ECO:0000313" key="3">
    <source>
        <dbReference type="Proteomes" id="UP001059859"/>
    </source>
</evidence>
<dbReference type="RefSeq" id="WP_260651858.1">
    <property type="nucleotide sequence ID" value="NZ_CP104275.1"/>
</dbReference>
<dbReference type="EMBL" id="CP104275">
    <property type="protein sequence ID" value="UWX96552.1"/>
    <property type="molecule type" value="Genomic_DNA"/>
</dbReference>
<proteinExistence type="predicted"/>
<organism evidence="2 3">
    <name type="scientific">Arthrobacter zhaoxinii</name>
    <dbReference type="NCBI Taxonomy" id="2964616"/>
    <lineage>
        <taxon>Bacteria</taxon>
        <taxon>Bacillati</taxon>
        <taxon>Actinomycetota</taxon>
        <taxon>Actinomycetes</taxon>
        <taxon>Micrococcales</taxon>
        <taxon>Micrococcaceae</taxon>
        <taxon>Arthrobacter</taxon>
    </lineage>
</organism>
<feature type="transmembrane region" description="Helical" evidence="1">
    <location>
        <begin position="12"/>
        <end position="35"/>
    </location>
</feature>
<keyword evidence="3" id="KW-1185">Reference proteome</keyword>
<dbReference type="Proteomes" id="UP001059859">
    <property type="component" value="Chromosome"/>
</dbReference>
<reference evidence="2" key="1">
    <citation type="submission" date="2022-09" db="EMBL/GenBank/DDBJ databases">
        <title>Novel species in genus Arthrobacter.</title>
        <authorList>
            <person name="Liu Y."/>
        </authorList>
    </citation>
    <scope>NUCLEOTIDE SEQUENCE</scope>
    <source>
        <strain evidence="2">Zg-Y815</strain>
    </source>
</reference>
<protein>
    <recommendedName>
        <fullName evidence="4">DUF3188 domain-containing protein</fullName>
    </recommendedName>
</protein>
<accession>A0ABY5YN75</accession>
<sequence>MLNTPWETGSPLYRKLVLSALAISGAGVLLVLLGAVLDNQVLMYIALPLIVVGLSTHLTGMVVRAKDTRRRIKGMEGNK</sequence>
<name>A0ABY5YN75_9MICC</name>
<keyword evidence="1" id="KW-0472">Membrane</keyword>
<gene>
    <name evidence="2" type="ORF">N2K95_12940</name>
</gene>
<feature type="transmembrane region" description="Helical" evidence="1">
    <location>
        <begin position="41"/>
        <end position="63"/>
    </location>
</feature>
<evidence type="ECO:0008006" key="4">
    <source>
        <dbReference type="Google" id="ProtNLM"/>
    </source>
</evidence>
<keyword evidence="1" id="KW-0812">Transmembrane</keyword>
<evidence type="ECO:0000313" key="2">
    <source>
        <dbReference type="EMBL" id="UWX96552.1"/>
    </source>
</evidence>
<keyword evidence="1" id="KW-1133">Transmembrane helix</keyword>